<evidence type="ECO:0000313" key="2">
    <source>
        <dbReference type="Proteomes" id="UP000067626"/>
    </source>
</evidence>
<accession>A0A0K1EPV6</accession>
<dbReference type="KEGG" id="ccro:CMC5_071140"/>
<dbReference type="OrthoDB" id="5512293at2"/>
<dbReference type="RefSeq" id="WP_050434443.1">
    <property type="nucleotide sequence ID" value="NZ_CP012159.1"/>
</dbReference>
<keyword evidence="2" id="KW-1185">Reference proteome</keyword>
<reference evidence="1 2" key="1">
    <citation type="submission" date="2015-07" db="EMBL/GenBank/DDBJ databases">
        <title>Genome analysis of myxobacterium Chondromyces crocatus Cm c5 reveals a high potential for natural compound synthesis and the genetic basis for the loss of fruiting body formation.</title>
        <authorList>
            <person name="Zaburannyi N."/>
            <person name="Bunk B."/>
            <person name="Maier J."/>
            <person name="Overmann J."/>
            <person name="Mueller R."/>
        </authorList>
    </citation>
    <scope>NUCLEOTIDE SEQUENCE [LARGE SCALE GENOMIC DNA]</scope>
    <source>
        <strain evidence="1 2">Cm c5</strain>
    </source>
</reference>
<sequence length="134" mass="15556">MLRIRREQHDALGDKDFLDRLEVLVAEALFHRKVSAAERARLPLRAMCEHGVGVARGYGLETERDLTVFVLNMITINPEFHRQPHIHDILRDPSLSPPDRREKLLMDVSDEAWDEAARMTDADRYWTRVLSPEA</sequence>
<dbReference type="Proteomes" id="UP000067626">
    <property type="component" value="Chromosome"/>
</dbReference>
<protein>
    <submittedName>
        <fullName evidence="1">Uncharacterized protein</fullName>
    </submittedName>
</protein>
<name>A0A0K1EPV6_CHOCO</name>
<dbReference type="AlphaFoldDB" id="A0A0K1EPV6"/>
<organism evidence="1 2">
    <name type="scientific">Chondromyces crocatus</name>
    <dbReference type="NCBI Taxonomy" id="52"/>
    <lineage>
        <taxon>Bacteria</taxon>
        <taxon>Pseudomonadati</taxon>
        <taxon>Myxococcota</taxon>
        <taxon>Polyangia</taxon>
        <taxon>Polyangiales</taxon>
        <taxon>Polyangiaceae</taxon>
        <taxon>Chondromyces</taxon>
    </lineage>
</organism>
<evidence type="ECO:0000313" key="1">
    <source>
        <dbReference type="EMBL" id="AKT42886.1"/>
    </source>
</evidence>
<dbReference type="STRING" id="52.CMC5_071140"/>
<gene>
    <name evidence="1" type="ORF">CMC5_071140</name>
</gene>
<dbReference type="EMBL" id="CP012159">
    <property type="protein sequence ID" value="AKT42886.1"/>
    <property type="molecule type" value="Genomic_DNA"/>
</dbReference>
<proteinExistence type="predicted"/>